<evidence type="ECO:0000313" key="1">
    <source>
        <dbReference type="EMBL" id="GAI26301.1"/>
    </source>
</evidence>
<dbReference type="AlphaFoldDB" id="X1N7W1"/>
<organism evidence="1">
    <name type="scientific">marine sediment metagenome</name>
    <dbReference type="NCBI Taxonomy" id="412755"/>
    <lineage>
        <taxon>unclassified sequences</taxon>
        <taxon>metagenomes</taxon>
        <taxon>ecological metagenomes</taxon>
    </lineage>
</organism>
<reference evidence="1" key="1">
    <citation type="journal article" date="2014" name="Front. Microbiol.">
        <title>High frequency of phylogenetically diverse reductive dehalogenase-homologous genes in deep subseafloor sedimentary metagenomes.</title>
        <authorList>
            <person name="Kawai M."/>
            <person name="Futagami T."/>
            <person name="Toyoda A."/>
            <person name="Takaki Y."/>
            <person name="Nishi S."/>
            <person name="Hori S."/>
            <person name="Arai W."/>
            <person name="Tsubouchi T."/>
            <person name="Morono Y."/>
            <person name="Uchiyama I."/>
            <person name="Ito T."/>
            <person name="Fujiyama A."/>
            <person name="Inagaki F."/>
            <person name="Takami H."/>
        </authorList>
    </citation>
    <scope>NUCLEOTIDE SEQUENCE</scope>
    <source>
        <strain evidence="1">Expedition CK06-06</strain>
    </source>
</reference>
<comment type="caution">
    <text evidence="1">The sequence shown here is derived from an EMBL/GenBank/DDBJ whole genome shotgun (WGS) entry which is preliminary data.</text>
</comment>
<proteinExistence type="predicted"/>
<name>X1N7W1_9ZZZZ</name>
<gene>
    <name evidence="1" type="ORF">S06H3_37793</name>
</gene>
<dbReference type="EMBL" id="BARV01022988">
    <property type="protein sequence ID" value="GAI26301.1"/>
    <property type="molecule type" value="Genomic_DNA"/>
</dbReference>
<protein>
    <submittedName>
        <fullName evidence="1">Uncharacterized protein</fullName>
    </submittedName>
</protein>
<feature type="non-terminal residue" evidence="1">
    <location>
        <position position="1"/>
    </location>
</feature>
<accession>X1N7W1</accession>
<sequence length="31" mass="3284">QAGPDAALPCGRAAIAVSIRNVKQGWPIFYL</sequence>